<dbReference type="EMBL" id="JBHULX010000039">
    <property type="protein sequence ID" value="MFD2592575.1"/>
    <property type="molecule type" value="Genomic_DNA"/>
</dbReference>
<dbReference type="InterPro" id="IPR018490">
    <property type="entry name" value="cNMP-bd_dom_sf"/>
</dbReference>
<feature type="domain" description="Cyclic nucleotide-binding" evidence="1">
    <location>
        <begin position="29"/>
        <end position="114"/>
    </location>
</feature>
<dbReference type="InterPro" id="IPR014710">
    <property type="entry name" value="RmlC-like_jellyroll"/>
</dbReference>
<evidence type="ECO:0000313" key="3">
    <source>
        <dbReference type="Proteomes" id="UP001597459"/>
    </source>
</evidence>
<accession>A0ABW5NDT2</accession>
<dbReference type="Proteomes" id="UP001597459">
    <property type="component" value="Unassembled WGS sequence"/>
</dbReference>
<dbReference type="PROSITE" id="PS50042">
    <property type="entry name" value="CNMP_BINDING_3"/>
    <property type="match status" value="1"/>
</dbReference>
<organism evidence="2 3">
    <name type="scientific">Aquimarina hainanensis</name>
    <dbReference type="NCBI Taxonomy" id="1578017"/>
    <lineage>
        <taxon>Bacteria</taxon>
        <taxon>Pseudomonadati</taxon>
        <taxon>Bacteroidota</taxon>
        <taxon>Flavobacteriia</taxon>
        <taxon>Flavobacteriales</taxon>
        <taxon>Flavobacteriaceae</taxon>
        <taxon>Aquimarina</taxon>
    </lineage>
</organism>
<evidence type="ECO:0000259" key="1">
    <source>
        <dbReference type="PROSITE" id="PS50042"/>
    </source>
</evidence>
<sequence>MIEKKLKEAFDPYYNAPLEVWSHFYTLCDEVSYTKNEKIKESGFRAKYGYFLLEGVVGSFVWKKNNYACLDFFFEGDFFADDYSLTTGLPSDLELIALENVVALQISKKNINILKETPIGKTLFLVGEEQDNAKREKQRMDLMTQTAEERYLHVLHTRKDILKRIPQKHIASYLGITKQSLSRIRRKISCPD</sequence>
<reference evidence="3" key="1">
    <citation type="journal article" date="2019" name="Int. J. Syst. Evol. Microbiol.">
        <title>The Global Catalogue of Microorganisms (GCM) 10K type strain sequencing project: providing services to taxonomists for standard genome sequencing and annotation.</title>
        <authorList>
            <consortium name="The Broad Institute Genomics Platform"/>
            <consortium name="The Broad Institute Genome Sequencing Center for Infectious Disease"/>
            <person name="Wu L."/>
            <person name="Ma J."/>
        </authorList>
    </citation>
    <scope>NUCLEOTIDE SEQUENCE [LARGE SCALE GENOMIC DNA]</scope>
    <source>
        <strain evidence="3">KCTC 42423</strain>
    </source>
</reference>
<name>A0ABW5NDT2_9FLAO</name>
<evidence type="ECO:0000313" key="2">
    <source>
        <dbReference type="EMBL" id="MFD2592575.1"/>
    </source>
</evidence>
<proteinExistence type="predicted"/>
<dbReference type="SUPFAM" id="SSF51206">
    <property type="entry name" value="cAMP-binding domain-like"/>
    <property type="match status" value="1"/>
</dbReference>
<gene>
    <name evidence="2" type="ORF">ACFSTE_17190</name>
</gene>
<protein>
    <submittedName>
        <fullName evidence="2">Crp/Fnr family transcriptional regulator</fullName>
    </submittedName>
</protein>
<keyword evidence="3" id="KW-1185">Reference proteome</keyword>
<comment type="caution">
    <text evidence="2">The sequence shown here is derived from an EMBL/GenBank/DDBJ whole genome shotgun (WGS) entry which is preliminary data.</text>
</comment>
<dbReference type="Pfam" id="PF00027">
    <property type="entry name" value="cNMP_binding"/>
    <property type="match status" value="1"/>
</dbReference>
<dbReference type="Gene3D" id="2.60.120.10">
    <property type="entry name" value="Jelly Rolls"/>
    <property type="match status" value="1"/>
</dbReference>
<dbReference type="InterPro" id="IPR000595">
    <property type="entry name" value="cNMP-bd_dom"/>
</dbReference>
<dbReference type="RefSeq" id="WP_378254620.1">
    <property type="nucleotide sequence ID" value="NZ_JBHSJV010000001.1"/>
</dbReference>